<keyword evidence="2" id="KW-1133">Transmembrane helix</keyword>
<protein>
    <submittedName>
        <fullName evidence="3">Uncharacterized protein</fullName>
    </submittedName>
</protein>
<dbReference type="Pfam" id="PF11951">
    <property type="entry name" value="Fungal_trans_2"/>
    <property type="match status" value="1"/>
</dbReference>
<dbReference type="EMBL" id="AMWN01000001">
    <property type="protein sequence ID" value="EXJ96113.1"/>
    <property type="molecule type" value="Genomic_DNA"/>
</dbReference>
<name>W9YUB4_9EURO</name>
<feature type="transmembrane region" description="Helical" evidence="2">
    <location>
        <begin position="280"/>
        <end position="304"/>
    </location>
</feature>
<comment type="caution">
    <text evidence="3">The sequence shown here is derived from an EMBL/GenBank/DDBJ whole genome shotgun (WGS) entry which is preliminary data.</text>
</comment>
<dbReference type="PANTHER" id="PTHR37540:SF5">
    <property type="entry name" value="TRANSCRIPTION FACTOR DOMAIN-CONTAINING PROTEIN"/>
    <property type="match status" value="1"/>
</dbReference>
<proteinExistence type="predicted"/>
<feature type="region of interest" description="Disordered" evidence="1">
    <location>
        <begin position="118"/>
        <end position="163"/>
    </location>
</feature>
<feature type="compositionally biased region" description="Polar residues" evidence="1">
    <location>
        <begin position="118"/>
        <end position="146"/>
    </location>
</feature>
<dbReference type="PANTHER" id="PTHR37540">
    <property type="entry name" value="TRANSCRIPTION FACTOR (ACR-2), PUTATIVE-RELATED-RELATED"/>
    <property type="match status" value="1"/>
</dbReference>
<organism evidence="3 4">
    <name type="scientific">Capronia coronata CBS 617.96</name>
    <dbReference type="NCBI Taxonomy" id="1182541"/>
    <lineage>
        <taxon>Eukaryota</taxon>
        <taxon>Fungi</taxon>
        <taxon>Dikarya</taxon>
        <taxon>Ascomycota</taxon>
        <taxon>Pezizomycotina</taxon>
        <taxon>Eurotiomycetes</taxon>
        <taxon>Chaetothyriomycetidae</taxon>
        <taxon>Chaetothyriales</taxon>
        <taxon>Herpotrichiellaceae</taxon>
        <taxon>Capronia</taxon>
    </lineage>
</organism>
<sequence>MATLINYNLSTFRDNPQPNKRRLQELQHSEARAHAARVSYWRKRKGEVSNGAEKKVVSRAGEEDENLRPLSTALLLTRPLSGNGGWALAPQRNCVTDEQSAASGPAFLEGLRSGVPFSIQSTSTGTSAHESPISNSERSASSSYDSWDTGGKDVDCRDDSPPYVRLTRAPSSRLFDPLDSFPVRQGDEVSAAMNHYVTHWAPSQRPGLKDQTRDNPLIRETLSSALQNVELFEAIVALCLSFKAAGQDFHIRLSNAALHHKVQTLAAIRRKLASGIVDEAIIMATVFLMIIDVSLATGVIAVVINKYRMSSWMNKHIKHTSKVSARWSRQGFQGTGGRLRRLFCPLYLGESSPRICGPVFNSSEKG</sequence>
<dbReference type="HOGENOM" id="CLU_756491_0_0_1"/>
<gene>
    <name evidence="3" type="ORF">A1O1_01239</name>
</gene>
<evidence type="ECO:0000313" key="3">
    <source>
        <dbReference type="EMBL" id="EXJ96113.1"/>
    </source>
</evidence>
<keyword evidence="4" id="KW-1185">Reference proteome</keyword>
<reference evidence="3 4" key="1">
    <citation type="submission" date="2013-03" db="EMBL/GenBank/DDBJ databases">
        <title>The Genome Sequence of Capronia coronata CBS 617.96.</title>
        <authorList>
            <consortium name="The Broad Institute Genomics Platform"/>
            <person name="Cuomo C."/>
            <person name="de Hoog S."/>
            <person name="Gorbushina A."/>
            <person name="Walker B."/>
            <person name="Young S.K."/>
            <person name="Zeng Q."/>
            <person name="Gargeya S."/>
            <person name="Fitzgerald M."/>
            <person name="Haas B."/>
            <person name="Abouelleil A."/>
            <person name="Allen A.W."/>
            <person name="Alvarado L."/>
            <person name="Arachchi H.M."/>
            <person name="Berlin A.M."/>
            <person name="Chapman S.B."/>
            <person name="Gainer-Dewar J."/>
            <person name="Goldberg J."/>
            <person name="Griggs A."/>
            <person name="Gujja S."/>
            <person name="Hansen M."/>
            <person name="Howarth C."/>
            <person name="Imamovic A."/>
            <person name="Ireland A."/>
            <person name="Larimer J."/>
            <person name="McCowan C."/>
            <person name="Murphy C."/>
            <person name="Pearson M."/>
            <person name="Poon T.W."/>
            <person name="Priest M."/>
            <person name="Roberts A."/>
            <person name="Saif S."/>
            <person name="Shea T."/>
            <person name="Sisk P."/>
            <person name="Sykes S."/>
            <person name="Wortman J."/>
            <person name="Nusbaum C."/>
            <person name="Birren B."/>
        </authorList>
    </citation>
    <scope>NUCLEOTIDE SEQUENCE [LARGE SCALE GENOMIC DNA]</scope>
    <source>
        <strain evidence="3 4">CBS 617.96</strain>
    </source>
</reference>
<keyword evidence="2" id="KW-0472">Membrane</keyword>
<accession>W9YUB4</accession>
<dbReference type="GeneID" id="19156141"/>
<feature type="compositionally biased region" description="Basic and acidic residues" evidence="1">
    <location>
        <begin position="150"/>
        <end position="160"/>
    </location>
</feature>
<dbReference type="InterPro" id="IPR021858">
    <property type="entry name" value="Fun_TF"/>
</dbReference>
<keyword evidence="2" id="KW-0812">Transmembrane</keyword>
<dbReference type="OrthoDB" id="4154938at2759"/>
<evidence type="ECO:0000256" key="2">
    <source>
        <dbReference type="SAM" id="Phobius"/>
    </source>
</evidence>
<dbReference type="AlphaFoldDB" id="W9YUB4"/>
<dbReference type="RefSeq" id="XP_007720342.1">
    <property type="nucleotide sequence ID" value="XM_007722152.1"/>
</dbReference>
<evidence type="ECO:0000256" key="1">
    <source>
        <dbReference type="SAM" id="MobiDB-lite"/>
    </source>
</evidence>
<dbReference type="Proteomes" id="UP000019484">
    <property type="component" value="Unassembled WGS sequence"/>
</dbReference>
<evidence type="ECO:0000313" key="4">
    <source>
        <dbReference type="Proteomes" id="UP000019484"/>
    </source>
</evidence>